<dbReference type="CDD" id="cd03818">
    <property type="entry name" value="GT4_ExpC-like"/>
    <property type="match status" value="1"/>
</dbReference>
<feature type="domain" description="Glycosyl transferase family 1" evidence="2">
    <location>
        <begin position="219"/>
        <end position="387"/>
    </location>
</feature>
<dbReference type="InterPro" id="IPR001296">
    <property type="entry name" value="Glyco_trans_1"/>
</dbReference>
<protein>
    <submittedName>
        <fullName evidence="4">Glycosyltransferase family 4 protein</fullName>
    </submittedName>
</protein>
<dbReference type="GO" id="GO:0009103">
    <property type="term" value="P:lipopolysaccharide biosynthetic process"/>
    <property type="evidence" value="ECO:0007669"/>
    <property type="project" value="TreeGrafter"/>
</dbReference>
<dbReference type="GO" id="GO:0016757">
    <property type="term" value="F:glycosyltransferase activity"/>
    <property type="evidence" value="ECO:0007669"/>
    <property type="project" value="InterPro"/>
</dbReference>
<evidence type="ECO:0000259" key="3">
    <source>
        <dbReference type="Pfam" id="PF12000"/>
    </source>
</evidence>
<reference evidence="4" key="1">
    <citation type="submission" date="2020-11" db="EMBL/GenBank/DDBJ databases">
        <authorList>
            <person name="Konstantinou D."/>
            <person name="Gkelis S."/>
            <person name="Popin R."/>
            <person name="Fewer D."/>
            <person name="Sivonen K."/>
        </authorList>
    </citation>
    <scope>NUCLEOTIDE SEQUENCE</scope>
    <source>
        <strain evidence="4">TAU-MAC 1115</strain>
    </source>
</reference>
<dbReference type="EMBL" id="JADOES010000010">
    <property type="protein sequence ID" value="MBT9315200.1"/>
    <property type="molecule type" value="Genomic_DNA"/>
</dbReference>
<dbReference type="InterPro" id="IPR022623">
    <property type="entry name" value="Glyco_trans_4"/>
</dbReference>
<dbReference type="Pfam" id="PF00534">
    <property type="entry name" value="Glycos_transf_1"/>
    <property type="match status" value="1"/>
</dbReference>
<dbReference type="Gene3D" id="3.40.50.2000">
    <property type="entry name" value="Glycogen Phosphorylase B"/>
    <property type="match status" value="2"/>
</dbReference>
<dbReference type="PANTHER" id="PTHR46401:SF2">
    <property type="entry name" value="GLYCOSYLTRANSFERASE WBBK-RELATED"/>
    <property type="match status" value="1"/>
</dbReference>
<dbReference type="Proteomes" id="UP000717364">
    <property type="component" value="Unassembled WGS sequence"/>
</dbReference>
<accession>A0A947DE41</accession>
<evidence type="ECO:0000259" key="2">
    <source>
        <dbReference type="Pfam" id="PF00534"/>
    </source>
</evidence>
<evidence type="ECO:0000256" key="1">
    <source>
        <dbReference type="ARBA" id="ARBA00022679"/>
    </source>
</evidence>
<feature type="domain" description="Glycosyl transferase family 4" evidence="3">
    <location>
        <begin position="26"/>
        <end position="192"/>
    </location>
</feature>
<dbReference type="AlphaFoldDB" id="A0A947DE41"/>
<gene>
    <name evidence="4" type="ORF">IXB50_07160</name>
</gene>
<organism evidence="4 5">
    <name type="scientific">Leptothoe spongobia TAU-MAC 1115</name>
    <dbReference type="NCBI Taxonomy" id="1967444"/>
    <lineage>
        <taxon>Bacteria</taxon>
        <taxon>Bacillati</taxon>
        <taxon>Cyanobacteriota</taxon>
        <taxon>Cyanophyceae</taxon>
        <taxon>Nodosilineales</taxon>
        <taxon>Cymatolegaceae</taxon>
        <taxon>Leptothoe</taxon>
        <taxon>Leptothoe spongobia</taxon>
    </lineage>
</organism>
<keyword evidence="1" id="KW-0808">Transferase</keyword>
<proteinExistence type="predicted"/>
<dbReference type="RefSeq" id="WP_215608273.1">
    <property type="nucleotide sequence ID" value="NZ_JADOES010000010.1"/>
</dbReference>
<sequence>MNILFLHQNFPAQFRHLASTLAKDPQNTVVFGTTRKNGSIAGVNKVIYQPTRQPHPDVHYYVRPLESAVLEGQAVYRVASQLKERHKFEPDIVYAHSGWGPGLFMKDLFPNSQYLCFFEWFYHAHGSDTDFDPAFPCNEETEAKLRIRNAPILIDLYSCDRGLTPTHWQQQQFPPEYHNKLTVCHDGIDTNFFRPKSDAKLVIKPTDPIACPSPLDLSEVDEIVTYVARGMEPYRGFPQFMEVVEQLQQNRPQCHVVIVGEDRVAYGSPRKDGKTYREHMLEQLDLDLTRIHFTGHLSYKQYLIVLQASSVHVYLTYPFVLSWSMLEALSTGCVVVGSKTQPVEEVIQDGVNGILVDFFDTKAITEKVNNVLDHPEQMQMMRERARQTIVENYNLDDLLKTHLAWMQGQ</sequence>
<dbReference type="Pfam" id="PF12000">
    <property type="entry name" value="Glyco_trans_4_3"/>
    <property type="match status" value="1"/>
</dbReference>
<dbReference type="SUPFAM" id="SSF53756">
    <property type="entry name" value="UDP-Glycosyltransferase/glycogen phosphorylase"/>
    <property type="match status" value="1"/>
</dbReference>
<evidence type="ECO:0000313" key="5">
    <source>
        <dbReference type="Proteomes" id="UP000717364"/>
    </source>
</evidence>
<reference evidence="4" key="2">
    <citation type="journal article" date="2021" name="Mar. Drugs">
        <title>Genome Reduction and Secondary Metabolism of the Marine Sponge-Associated Cyanobacterium Leptothoe.</title>
        <authorList>
            <person name="Konstantinou D."/>
            <person name="Popin R.V."/>
            <person name="Fewer D.P."/>
            <person name="Sivonen K."/>
            <person name="Gkelis S."/>
        </authorList>
    </citation>
    <scope>NUCLEOTIDE SEQUENCE</scope>
    <source>
        <strain evidence="4">TAU-MAC 1115</strain>
    </source>
</reference>
<name>A0A947DE41_9CYAN</name>
<keyword evidence="5" id="KW-1185">Reference proteome</keyword>
<dbReference type="PANTHER" id="PTHR46401">
    <property type="entry name" value="GLYCOSYLTRANSFERASE WBBK-RELATED"/>
    <property type="match status" value="1"/>
</dbReference>
<comment type="caution">
    <text evidence="4">The sequence shown here is derived from an EMBL/GenBank/DDBJ whole genome shotgun (WGS) entry which is preliminary data.</text>
</comment>
<evidence type="ECO:0000313" key="4">
    <source>
        <dbReference type="EMBL" id="MBT9315200.1"/>
    </source>
</evidence>